<name>A0A1G1X0Z3_9BACT</name>
<comment type="caution">
    <text evidence="1">The sequence shown here is derived from an EMBL/GenBank/DDBJ whole genome shotgun (WGS) entry which is preliminary data.</text>
</comment>
<reference evidence="1 2" key="1">
    <citation type="journal article" date="2016" name="Nat. Commun.">
        <title>Thousands of microbial genomes shed light on interconnected biogeochemical processes in an aquifer system.</title>
        <authorList>
            <person name="Anantharaman K."/>
            <person name="Brown C.T."/>
            <person name="Hug L.A."/>
            <person name="Sharon I."/>
            <person name="Castelle C.J."/>
            <person name="Probst A.J."/>
            <person name="Thomas B.C."/>
            <person name="Singh A."/>
            <person name="Wilkins M.J."/>
            <person name="Karaoz U."/>
            <person name="Brodie E.L."/>
            <person name="Williams K.H."/>
            <person name="Hubbard S.S."/>
            <person name="Banfield J.F."/>
        </authorList>
    </citation>
    <scope>NUCLEOTIDE SEQUENCE [LARGE SCALE GENOMIC DNA]</scope>
</reference>
<proteinExistence type="predicted"/>
<protein>
    <submittedName>
        <fullName evidence="1">Uncharacterized protein</fullName>
    </submittedName>
</protein>
<dbReference type="EMBL" id="MHHR01000028">
    <property type="protein sequence ID" value="OGY33634.1"/>
    <property type="molecule type" value="Genomic_DNA"/>
</dbReference>
<gene>
    <name evidence="1" type="ORF">A3D99_03745</name>
</gene>
<dbReference type="Proteomes" id="UP000177528">
    <property type="component" value="Unassembled WGS sequence"/>
</dbReference>
<evidence type="ECO:0000313" key="2">
    <source>
        <dbReference type="Proteomes" id="UP000177528"/>
    </source>
</evidence>
<organism evidence="1 2">
    <name type="scientific">Candidatus Andersenbacteria bacterium RIFCSPHIGHO2_12_FULL_45_11</name>
    <dbReference type="NCBI Taxonomy" id="1797281"/>
    <lineage>
        <taxon>Bacteria</taxon>
        <taxon>Candidatus Anderseniibacteriota</taxon>
    </lineage>
</organism>
<evidence type="ECO:0000313" key="1">
    <source>
        <dbReference type="EMBL" id="OGY33634.1"/>
    </source>
</evidence>
<sequence length="175" mass="19214">MDCCSDGDDEAADSLMLVGHSGELLSDLKFGMNDDYLGDDDPDVWLRESAQSDCPYEIPEFQSGKWYRFSPRHVSAYPAGPRTFLSVAIQGTVTTEVLVGFAKFVGTLDLCKWFPSSFAKGVGTFIEGVEGVCDPEDICIFAGLPPEHERISGALWIAFALHKSDVSDFMLDQAR</sequence>
<accession>A0A1G1X0Z3</accession>
<dbReference type="AlphaFoldDB" id="A0A1G1X0Z3"/>